<dbReference type="PIRSF" id="PIRSF006276">
    <property type="entry name" value="UspA"/>
    <property type="match status" value="1"/>
</dbReference>
<dbReference type="GO" id="GO:0005737">
    <property type="term" value="C:cytoplasm"/>
    <property type="evidence" value="ECO:0007669"/>
    <property type="project" value="UniProtKB-SubCell"/>
</dbReference>
<evidence type="ECO:0000313" key="5">
    <source>
        <dbReference type="Proteomes" id="UP000288812"/>
    </source>
</evidence>
<proteinExistence type="inferred from homology"/>
<dbReference type="RefSeq" id="WP_127725425.1">
    <property type="nucleotide sequence ID" value="NZ_RLIH01000033.1"/>
</dbReference>
<dbReference type="Gene3D" id="3.40.50.620">
    <property type="entry name" value="HUPs"/>
    <property type="match status" value="1"/>
</dbReference>
<gene>
    <name evidence="4" type="ORF">EF514_10655</name>
</gene>
<evidence type="ECO:0000256" key="1">
    <source>
        <dbReference type="ARBA" id="ARBA00008791"/>
    </source>
</evidence>
<dbReference type="OrthoDB" id="9794782at2"/>
<dbReference type="SUPFAM" id="SSF52402">
    <property type="entry name" value="Adenine nucleotide alpha hydrolases-like"/>
    <property type="match status" value="1"/>
</dbReference>
<evidence type="ECO:0000259" key="3">
    <source>
        <dbReference type="Pfam" id="PF00582"/>
    </source>
</evidence>
<feature type="domain" description="UspA" evidence="3">
    <location>
        <begin position="2"/>
        <end position="141"/>
    </location>
</feature>
<dbReference type="EMBL" id="RLIH01000033">
    <property type="protein sequence ID" value="RVU53811.1"/>
    <property type="molecule type" value="Genomic_DNA"/>
</dbReference>
<accession>A0A437S476</accession>
<dbReference type="PANTHER" id="PTHR46268:SF6">
    <property type="entry name" value="UNIVERSAL STRESS PROTEIN UP12"/>
    <property type="match status" value="1"/>
</dbReference>
<organism evidence="4 5">
    <name type="scientific">Anaerosphaera multitolerans</name>
    <dbReference type="NCBI Taxonomy" id="2487351"/>
    <lineage>
        <taxon>Bacteria</taxon>
        <taxon>Bacillati</taxon>
        <taxon>Bacillota</taxon>
        <taxon>Tissierellia</taxon>
        <taxon>Tissierellales</taxon>
        <taxon>Peptoniphilaceae</taxon>
        <taxon>Anaerosphaera</taxon>
    </lineage>
</organism>
<dbReference type="PRINTS" id="PR01438">
    <property type="entry name" value="UNVRSLSTRESS"/>
</dbReference>
<dbReference type="Proteomes" id="UP000288812">
    <property type="component" value="Unassembled WGS sequence"/>
</dbReference>
<dbReference type="InterPro" id="IPR014729">
    <property type="entry name" value="Rossmann-like_a/b/a_fold"/>
</dbReference>
<name>A0A437S476_9FIRM</name>
<comment type="similarity">
    <text evidence="1 2">Belongs to the universal stress protein A family.</text>
</comment>
<comment type="caution">
    <text evidence="4">The sequence shown here is derived from an EMBL/GenBank/DDBJ whole genome shotgun (WGS) entry which is preliminary data.</text>
</comment>
<dbReference type="InterPro" id="IPR006015">
    <property type="entry name" value="Universal_stress_UspA"/>
</dbReference>
<protein>
    <recommendedName>
        <fullName evidence="2">Universal stress protein</fullName>
    </recommendedName>
</protein>
<evidence type="ECO:0000313" key="4">
    <source>
        <dbReference type="EMBL" id="RVU53811.1"/>
    </source>
</evidence>
<dbReference type="PANTHER" id="PTHR46268">
    <property type="entry name" value="STRESS RESPONSE PROTEIN NHAX"/>
    <property type="match status" value="1"/>
</dbReference>
<keyword evidence="5" id="KW-1185">Reference proteome</keyword>
<dbReference type="Pfam" id="PF00582">
    <property type="entry name" value="Usp"/>
    <property type="match status" value="1"/>
</dbReference>
<sequence>MKILIPIDGSKISQKAVATAKKIGEKFDAKLIILTVIPETSIIEQYPSNFPYTLEIEKANTERAEYVLSDVEKELADYPYEVQTIYTSGNPSQQITKFAEEQNVDLIVMGNRGLGAFSRTLLGSVSNKVLNHSNVSVLVVKGDIESDK</sequence>
<dbReference type="CDD" id="cd00293">
    <property type="entry name" value="USP-like"/>
    <property type="match status" value="1"/>
</dbReference>
<comment type="subcellular location">
    <subcellularLocation>
        <location evidence="2">Cytoplasm</location>
    </subcellularLocation>
</comment>
<dbReference type="AlphaFoldDB" id="A0A437S476"/>
<dbReference type="InterPro" id="IPR006016">
    <property type="entry name" value="UspA"/>
</dbReference>
<reference evidence="4 5" key="1">
    <citation type="submission" date="2018-11" db="EMBL/GenBank/DDBJ databases">
        <title>Genome sequencing and assembly of Anaerosphaera sp. nov., GS7-6-2.</title>
        <authorList>
            <person name="Rettenmaier R."/>
            <person name="Liebl W."/>
            <person name="Zverlov V."/>
        </authorList>
    </citation>
    <scope>NUCLEOTIDE SEQUENCE [LARGE SCALE GENOMIC DNA]</scope>
    <source>
        <strain evidence="4 5">GS7-6-2</strain>
    </source>
</reference>
<keyword evidence="2" id="KW-0963">Cytoplasm</keyword>
<evidence type="ECO:0000256" key="2">
    <source>
        <dbReference type="PIRNR" id="PIRNR006276"/>
    </source>
</evidence>